<feature type="active site" description="5-glutamyl coenzyme A thioester intermediate" evidence="3">
    <location>
        <position position="249"/>
    </location>
</feature>
<protein>
    <recommendedName>
        <fullName evidence="3">Probable butyrate:acetyl-CoA coenzyme A-transferase</fullName>
        <shortName evidence="3">Butyrate CoA-transferase</shortName>
        <ecNumber evidence="3">2.8.3.-</ecNumber>
    </recommendedName>
</protein>
<dbReference type="InterPro" id="IPR038460">
    <property type="entry name" value="AcetylCoA_hyd_C_sf"/>
</dbReference>
<accession>A0A0E4GCV9</accession>
<feature type="binding site" evidence="3">
    <location>
        <position position="347"/>
    </location>
    <ligand>
        <name>CoA</name>
        <dbReference type="ChEBI" id="CHEBI:57287"/>
    </ligand>
</feature>
<dbReference type="UniPathway" id="UPA00863"/>
<dbReference type="InterPro" id="IPR023990">
    <property type="entry name" value="Butryl-CoA_acetate_CoA_Tfrase"/>
</dbReference>
<evidence type="ECO:0000256" key="3">
    <source>
        <dbReference type="HAMAP-Rule" id="MF_03228"/>
    </source>
</evidence>
<keyword evidence="3" id="KW-0276">Fatty acid metabolism</keyword>
<dbReference type="PANTHER" id="PTHR21432">
    <property type="entry name" value="ACETYL-COA HYDROLASE-RELATED"/>
    <property type="match status" value="1"/>
</dbReference>
<dbReference type="EC" id="2.8.3.-" evidence="3"/>
<reference evidence="6 7" key="1">
    <citation type="submission" date="2015-03" db="EMBL/GenBank/DDBJ databases">
        <authorList>
            <person name="Murphy D."/>
        </authorList>
    </citation>
    <scope>NUCLEOTIDE SEQUENCE [LARGE SCALE GENOMIC DNA]</scope>
    <source>
        <strain evidence="6 7">OL-4</strain>
    </source>
</reference>
<keyword evidence="7" id="KW-1185">Reference proteome</keyword>
<feature type="domain" description="Acetyl-CoA hydrolase/transferase C-terminal" evidence="5">
    <location>
        <begin position="283"/>
        <end position="439"/>
    </location>
</feature>
<evidence type="ECO:0000259" key="5">
    <source>
        <dbReference type="Pfam" id="PF13336"/>
    </source>
</evidence>
<keyword evidence="6" id="KW-0378">Hydrolase</keyword>
<dbReference type="GO" id="GO:0006083">
    <property type="term" value="P:acetate metabolic process"/>
    <property type="evidence" value="ECO:0007669"/>
    <property type="project" value="InterPro"/>
</dbReference>
<comment type="function">
    <text evidence="3">Coenzyme A-transferase that converts butyrate to butyryl-CoA.</text>
</comment>
<feature type="domain" description="Acetyl-CoA hydrolase/transferase N-terminal" evidence="4">
    <location>
        <begin position="5"/>
        <end position="195"/>
    </location>
</feature>
<dbReference type="EMBL" id="CGIH01000013">
    <property type="protein sequence ID" value="CFX26666.1"/>
    <property type="molecule type" value="Genomic_DNA"/>
</dbReference>
<name>A0A0E4GCV9_9FIRM</name>
<dbReference type="GO" id="GO:0016787">
    <property type="term" value="F:hydrolase activity"/>
    <property type="evidence" value="ECO:0007669"/>
    <property type="project" value="UniProtKB-KW"/>
</dbReference>
<dbReference type="Pfam" id="PF13336">
    <property type="entry name" value="AcetylCoA_hyd_C"/>
    <property type="match status" value="1"/>
</dbReference>
<keyword evidence="3" id="KW-0443">Lipid metabolism</keyword>
<dbReference type="SUPFAM" id="SSF100950">
    <property type="entry name" value="NagB/RpiA/CoA transferase-like"/>
    <property type="match status" value="2"/>
</dbReference>
<gene>
    <name evidence="6" type="ORF">880</name>
</gene>
<dbReference type="STRING" id="690567.880"/>
<dbReference type="InterPro" id="IPR037171">
    <property type="entry name" value="NagB/RpiA_transferase-like"/>
</dbReference>
<dbReference type="AlphaFoldDB" id="A0A0E4GCV9"/>
<dbReference type="Gene3D" id="3.40.1080.10">
    <property type="entry name" value="Glutaconate Coenzyme A-transferase"/>
    <property type="match status" value="1"/>
</dbReference>
<feature type="binding site" evidence="3">
    <location>
        <position position="324"/>
    </location>
    <ligand>
        <name>CoA</name>
        <dbReference type="ChEBI" id="CHEBI:57287"/>
    </ligand>
</feature>
<dbReference type="GO" id="GO:0008775">
    <property type="term" value="F:acetate CoA-transferase activity"/>
    <property type="evidence" value="ECO:0007669"/>
    <property type="project" value="InterPro"/>
</dbReference>
<evidence type="ECO:0000313" key="7">
    <source>
        <dbReference type="Proteomes" id="UP000045545"/>
    </source>
</evidence>
<sequence length="452" mass="50368">MARTYHQEYQEKLISAEKAAGLVNSGDKLLYAVFLGRPVDFDLALAQRKEELWDVQITQSAGNVPGSSNSPWVDPSKEHFISNSWFFDGIDRKLHDQNLMYYNPVQFGQLQDIIASDLFPYDIYVQKVSPMDEHGFFSFGLANVNSLESCLGANTVILEVNENMPRVPGGSEDSIHISMVDYIIESSHTPLSVLPPAREASAADKAIAELLLPEIPDRACLQLGIGALPNLLGDLLCESDLKDLGIHTEIFVDSMVKLFETGIVTNKYKTTDRCKMAFTFSLGSREMYDFMHENPLMASHCGRYTNNSRIIALNDNFISINNTVMVDLFSQACSESNGPRQISGTGGQLDFINGAWHSRGGKSFLCLNSCYTDKEGRIKSRIVPTLPPGSIVTTARTFIDYLATEYGKVQLKGKSTWQRAELLISIAHPQFRDELVQAAAAMKIWRRSNKIE</sequence>
<dbReference type="Gene3D" id="3.40.1080.20">
    <property type="entry name" value="Acetyl-CoA hydrolase/transferase C-terminal domain"/>
    <property type="match status" value="1"/>
</dbReference>
<dbReference type="Pfam" id="PF02550">
    <property type="entry name" value="AcetylCoA_hydro"/>
    <property type="match status" value="1"/>
</dbReference>
<dbReference type="OrthoDB" id="9801795at2"/>
<organism evidence="6 7">
    <name type="scientific">Syntrophomonas zehnderi OL-4</name>
    <dbReference type="NCBI Taxonomy" id="690567"/>
    <lineage>
        <taxon>Bacteria</taxon>
        <taxon>Bacillati</taxon>
        <taxon>Bacillota</taxon>
        <taxon>Clostridia</taxon>
        <taxon>Eubacteriales</taxon>
        <taxon>Syntrophomonadaceae</taxon>
        <taxon>Syntrophomonas</taxon>
    </lineage>
</organism>
<dbReference type="Gene3D" id="3.30.750.70">
    <property type="entry name" value="4-hydroxybutyrate coenzyme like domains"/>
    <property type="match status" value="1"/>
</dbReference>
<dbReference type="Proteomes" id="UP000045545">
    <property type="component" value="Unassembled WGS sequence"/>
</dbReference>
<evidence type="ECO:0000313" key="6">
    <source>
        <dbReference type="EMBL" id="CFX26666.1"/>
    </source>
</evidence>
<dbReference type="GO" id="GO:0005737">
    <property type="term" value="C:cytoplasm"/>
    <property type="evidence" value="ECO:0007669"/>
    <property type="project" value="UniProtKB-SubCell"/>
</dbReference>
<dbReference type="InterPro" id="IPR046433">
    <property type="entry name" value="ActCoA_hydro"/>
</dbReference>
<dbReference type="PANTHER" id="PTHR21432:SF20">
    <property type="entry name" value="ACETYL-COA HYDROLASE"/>
    <property type="match status" value="1"/>
</dbReference>
<feature type="binding site" evidence="3">
    <location>
        <begin position="224"/>
        <end position="228"/>
    </location>
    <ligand>
        <name>CoA</name>
        <dbReference type="ChEBI" id="CHEBI:57287"/>
    </ligand>
</feature>
<dbReference type="InterPro" id="IPR003702">
    <property type="entry name" value="ActCoA_hydro_N"/>
</dbReference>
<dbReference type="GO" id="GO:0019605">
    <property type="term" value="P:butyrate metabolic process"/>
    <property type="evidence" value="ECO:0007669"/>
    <property type="project" value="UniProtKB-UniRule"/>
</dbReference>
<comment type="similarity">
    <text evidence="1 3">Belongs to the acetyl-CoA hydrolase/transferase family.</text>
</comment>
<evidence type="ECO:0000259" key="4">
    <source>
        <dbReference type="Pfam" id="PF02550"/>
    </source>
</evidence>
<dbReference type="RefSeq" id="WP_046496233.1">
    <property type="nucleotide sequence ID" value="NZ_CGIH01000013.1"/>
</dbReference>
<evidence type="ECO:0000256" key="2">
    <source>
        <dbReference type="ARBA" id="ARBA00022679"/>
    </source>
</evidence>
<dbReference type="GO" id="GO:0006084">
    <property type="term" value="P:acetyl-CoA metabolic process"/>
    <property type="evidence" value="ECO:0007669"/>
    <property type="project" value="UniProtKB-UniRule"/>
</dbReference>
<comment type="subcellular location">
    <subcellularLocation>
        <location evidence="3">Cytoplasm</location>
    </subcellularLocation>
</comment>
<evidence type="ECO:0000256" key="1">
    <source>
        <dbReference type="ARBA" id="ARBA00009632"/>
    </source>
</evidence>
<dbReference type="InterPro" id="IPR026888">
    <property type="entry name" value="AcetylCoA_hyd_C"/>
</dbReference>
<keyword evidence="3" id="KW-0963">Cytoplasm</keyword>
<dbReference type="HAMAP" id="MF_03228">
    <property type="entry name" value="But_CoA_trans"/>
    <property type="match status" value="1"/>
</dbReference>
<comment type="pathway">
    <text evidence="3">Lipid metabolism; butanoate metabolism.</text>
</comment>
<comment type="catalytic activity">
    <reaction evidence="3">
        <text>butanoate + acetyl-CoA = butanoyl-CoA + acetate</text>
        <dbReference type="Rhea" id="RHEA:30071"/>
        <dbReference type="ChEBI" id="CHEBI:17968"/>
        <dbReference type="ChEBI" id="CHEBI:30089"/>
        <dbReference type="ChEBI" id="CHEBI:57288"/>
        <dbReference type="ChEBI" id="CHEBI:57371"/>
    </reaction>
</comment>
<keyword evidence="2 3" id="KW-0808">Transferase</keyword>
<proteinExistence type="inferred from homology"/>